<dbReference type="Pfam" id="PF04413">
    <property type="entry name" value="Glycos_transf_N"/>
    <property type="match status" value="1"/>
</dbReference>
<dbReference type="SUPFAM" id="SSF53756">
    <property type="entry name" value="UDP-Glycosyltransferase/glycogen phosphorylase"/>
    <property type="match status" value="1"/>
</dbReference>
<evidence type="ECO:0000256" key="8">
    <source>
        <dbReference type="RuleBase" id="RU365103"/>
    </source>
</evidence>
<evidence type="ECO:0000259" key="9">
    <source>
        <dbReference type="Pfam" id="PF04413"/>
    </source>
</evidence>
<comment type="catalytic activity">
    <reaction evidence="6 8">
        <text>lipid IVA (E. coli) + CMP-3-deoxy-beta-D-manno-octulosonate = alpha-Kdo-(2-&gt;6)-lipid IVA (E. coli) + CMP + H(+)</text>
        <dbReference type="Rhea" id="RHEA:28066"/>
        <dbReference type="ChEBI" id="CHEBI:15378"/>
        <dbReference type="ChEBI" id="CHEBI:58603"/>
        <dbReference type="ChEBI" id="CHEBI:60364"/>
        <dbReference type="ChEBI" id="CHEBI:60377"/>
        <dbReference type="ChEBI" id="CHEBI:85987"/>
        <dbReference type="EC" id="2.4.99.12"/>
    </reaction>
</comment>
<keyword evidence="8" id="KW-0472">Membrane</keyword>
<evidence type="ECO:0000313" key="11">
    <source>
        <dbReference type="Proteomes" id="UP000294155"/>
    </source>
</evidence>
<dbReference type="GO" id="GO:0009244">
    <property type="term" value="P:lipopolysaccharide core region biosynthetic process"/>
    <property type="evidence" value="ECO:0007669"/>
    <property type="project" value="UniProtKB-UniRule"/>
</dbReference>
<protein>
    <recommendedName>
        <fullName evidence="3 8">3-deoxy-D-manno-octulosonic acid transferase</fullName>
        <shortName evidence="8">Kdo transferase</shortName>
        <ecNumber evidence="2 8">2.4.99.12</ecNumber>
    </recommendedName>
    <alternativeName>
        <fullName evidence="5 8">Lipid IV(A) 3-deoxy-D-manno-octulosonic acid transferase</fullName>
    </alternativeName>
</protein>
<organism evidence="10 11">
    <name type="scientific">Hymenobacter persicinus</name>
    <dbReference type="NCBI Taxonomy" id="2025506"/>
    <lineage>
        <taxon>Bacteria</taxon>
        <taxon>Pseudomonadati</taxon>
        <taxon>Bacteroidota</taxon>
        <taxon>Cytophagia</taxon>
        <taxon>Cytophagales</taxon>
        <taxon>Hymenobacteraceae</taxon>
        <taxon>Hymenobacter</taxon>
    </lineage>
</organism>
<evidence type="ECO:0000256" key="2">
    <source>
        <dbReference type="ARBA" id="ARBA00012621"/>
    </source>
</evidence>
<feature type="active site" description="Proton acceptor" evidence="7">
    <location>
        <position position="61"/>
    </location>
</feature>
<dbReference type="Gene3D" id="3.40.50.2000">
    <property type="entry name" value="Glycogen Phosphorylase B"/>
    <property type="match status" value="1"/>
</dbReference>
<dbReference type="AlphaFoldDB" id="A0A4Q5LAI3"/>
<dbReference type="Gene3D" id="3.40.50.11720">
    <property type="entry name" value="3-Deoxy-D-manno-octulosonic-acid transferase, N-terminal domain"/>
    <property type="match status" value="1"/>
</dbReference>
<evidence type="ECO:0000313" key="10">
    <source>
        <dbReference type="EMBL" id="RYU79010.1"/>
    </source>
</evidence>
<dbReference type="GO" id="GO:0005886">
    <property type="term" value="C:plasma membrane"/>
    <property type="evidence" value="ECO:0007669"/>
    <property type="project" value="UniProtKB-SubCell"/>
</dbReference>
<name>A0A4Q5LAI3_9BACT</name>
<evidence type="ECO:0000256" key="1">
    <source>
        <dbReference type="ARBA" id="ARBA00004713"/>
    </source>
</evidence>
<evidence type="ECO:0000256" key="5">
    <source>
        <dbReference type="ARBA" id="ARBA00031445"/>
    </source>
</evidence>
<dbReference type="Proteomes" id="UP000294155">
    <property type="component" value="Unassembled WGS sequence"/>
</dbReference>
<feature type="domain" description="3-deoxy-D-manno-octulosonic-acid transferase N-terminal" evidence="9">
    <location>
        <begin position="46"/>
        <end position="207"/>
    </location>
</feature>
<dbReference type="GO" id="GO:0009245">
    <property type="term" value="P:lipid A biosynthetic process"/>
    <property type="evidence" value="ECO:0007669"/>
    <property type="project" value="TreeGrafter"/>
</dbReference>
<evidence type="ECO:0000256" key="3">
    <source>
        <dbReference type="ARBA" id="ARBA00019077"/>
    </source>
</evidence>
<comment type="subcellular location">
    <subcellularLocation>
        <location evidence="8">Cell membrane</location>
    </subcellularLocation>
</comment>
<dbReference type="PANTHER" id="PTHR42755">
    <property type="entry name" value="3-DEOXY-MANNO-OCTULOSONATE CYTIDYLYLTRANSFERASE"/>
    <property type="match status" value="1"/>
</dbReference>
<evidence type="ECO:0000256" key="6">
    <source>
        <dbReference type="ARBA" id="ARBA00049183"/>
    </source>
</evidence>
<gene>
    <name evidence="10" type="ORF">EWM57_11650</name>
</gene>
<comment type="pathway">
    <text evidence="1 8">Bacterial outer membrane biogenesis; LPS core biosynthesis.</text>
</comment>
<dbReference type="PANTHER" id="PTHR42755:SF1">
    <property type="entry name" value="3-DEOXY-D-MANNO-OCTULOSONIC ACID TRANSFERASE, MITOCHONDRIAL-RELATED"/>
    <property type="match status" value="1"/>
</dbReference>
<reference evidence="10 11" key="1">
    <citation type="submission" date="2019-02" db="EMBL/GenBank/DDBJ databases">
        <title>Bacterial novel species isolated from soil.</title>
        <authorList>
            <person name="Jung H.-Y."/>
        </authorList>
    </citation>
    <scope>NUCLEOTIDE SEQUENCE [LARGE SCALE GENOMIC DNA]</scope>
    <source>
        <strain evidence="10 11">1-3-3-3</strain>
    </source>
</reference>
<dbReference type="EMBL" id="SEWE01000022">
    <property type="protein sequence ID" value="RYU79010.1"/>
    <property type="molecule type" value="Genomic_DNA"/>
</dbReference>
<comment type="caution">
    <text evidence="10">The sequence shown here is derived from an EMBL/GenBank/DDBJ whole genome shotgun (WGS) entry which is preliminary data.</text>
</comment>
<dbReference type="EC" id="2.4.99.12" evidence="2 8"/>
<keyword evidence="8" id="KW-1003">Cell membrane</keyword>
<sequence length="418" mass="46411">MLFLYSLGLQLYALLLRVVAPFVPKAAQWTKGRRGLLPHIRQALAAETAPRVWFHCASLGEFEQGRPLLEAFRQAHPDYKIVLTFFSPSGYEIRKSWPGADYVFYLPLDTAANACAFLDAVQPRLAVFVKYEFWYYFLTALHQRQIPVICVSAIFRPNQVFFKPWGGLFRRILRSFTHIFTQNEESTELLRKLGLRQVSTAGDTRFDTVVATAAATARELPVLSAFAADGAPVLVVGSSWPADVTMLTPALRELAPAAMRVIVAPHELHETGLRQVDELLPGQVLRYSQATPETAPAARILLIDSIGLLRELYRYGSVAYVGGAFGKGLHNTLEAAVFGLPLLFGPNFGKFQEARDLVQQGGADAVQDAEELETALKFLIFNPDQRQPIVAQNKEYVRAKAGATATIMTWLGGEMVNR</sequence>
<dbReference type="OrthoDB" id="9789797at2"/>
<dbReference type="InterPro" id="IPR007507">
    <property type="entry name" value="Glycos_transf_N"/>
</dbReference>
<proteinExistence type="inferred from homology"/>
<comment type="function">
    <text evidence="8">Involved in lipopolysaccharide (LPS) biosynthesis. Catalyzes the transfer of 3-deoxy-D-manno-octulosonate (Kdo) residue(s) from CMP-Kdo to lipid IV(A), the tetraacyldisaccharide-1,4'-bisphosphate precursor of lipid A.</text>
</comment>
<dbReference type="InterPro" id="IPR038107">
    <property type="entry name" value="Glycos_transf_N_sf"/>
</dbReference>
<evidence type="ECO:0000256" key="4">
    <source>
        <dbReference type="ARBA" id="ARBA00022679"/>
    </source>
</evidence>
<dbReference type="InterPro" id="IPR039901">
    <property type="entry name" value="Kdotransferase"/>
</dbReference>
<dbReference type="RefSeq" id="WP_129921325.1">
    <property type="nucleotide sequence ID" value="NZ_SEWE01000022.1"/>
</dbReference>
<evidence type="ECO:0000256" key="7">
    <source>
        <dbReference type="PIRSR" id="PIRSR639901-1"/>
    </source>
</evidence>
<comment type="similarity">
    <text evidence="8">Belongs to the glycosyltransferase group 1 family.</text>
</comment>
<accession>A0A4Q5LAI3</accession>
<dbReference type="GO" id="GO:0043842">
    <property type="term" value="F:Kdo transferase activity"/>
    <property type="evidence" value="ECO:0007669"/>
    <property type="project" value="UniProtKB-EC"/>
</dbReference>
<keyword evidence="4 8" id="KW-0808">Transferase</keyword>
<keyword evidence="8" id="KW-0448">Lipopolysaccharide biosynthesis</keyword>
<keyword evidence="11" id="KW-1185">Reference proteome</keyword>
<dbReference type="UniPathway" id="UPA00958"/>